<keyword evidence="2" id="KW-0254">Endocytosis</keyword>
<feature type="compositionally biased region" description="Basic and acidic residues" evidence="4">
    <location>
        <begin position="244"/>
        <end position="257"/>
    </location>
</feature>
<feature type="region of interest" description="Disordered" evidence="4">
    <location>
        <begin position="374"/>
        <end position="454"/>
    </location>
</feature>
<dbReference type="SUPFAM" id="SSF103657">
    <property type="entry name" value="BAR/IMD domain-like"/>
    <property type="match status" value="1"/>
</dbReference>
<dbReference type="EMBL" id="MNPL01015857">
    <property type="protein sequence ID" value="OQR70883.1"/>
    <property type="molecule type" value="Genomic_DNA"/>
</dbReference>
<keyword evidence="3" id="KW-0472">Membrane</keyword>
<dbReference type="GO" id="GO:0030136">
    <property type="term" value="C:clathrin-coated vesicle"/>
    <property type="evidence" value="ECO:0007669"/>
    <property type="project" value="TreeGrafter"/>
</dbReference>
<accession>A0A1V9XBV8</accession>
<comment type="subcellular location">
    <subcellularLocation>
        <location evidence="1">Membrane</location>
        <location evidence="1">Clathrin-coated pit</location>
        <topology evidence="1">Peripheral membrane protein</topology>
        <orientation evidence="1">Cytoplasmic side</orientation>
    </subcellularLocation>
</comment>
<sequence>MTVDFREHFWGERNAGFELLYRNAKQSHTTAKELVDFVRERSQIEENYSKLLAKLASSRLLGSASSVAPLWAALRSSTEKAASVHAQLAHQLADSVKELVRYADEQHRRHKSVKDEEASTMEAVQALQQNTMLLTKAREACESRRSGGSEGNELKRKKAFEDFRTQGERYEQARLTFIQRVGEACTRFQVLEENHLSAVKSFIDSYIHTLMNSYALCASMCTDLQSNVDALSIEALLERFCADRGTGRDRPEPHKPLQDTTPPLSSHSLHRAHLHSQSSEDVFRTSGLTSHSSSANSIQQQHHHHHQQQMQASGAGITCLGFGSGGSVSGTSVNATSTNAVTTGHHGQHPPAITHQSSQSTLYEFLNRSLTLRGRNKSMSKSDNNSPEVGSGGQGGQQTASSAIHPASASPASIVVDADGFSVPPPPTTMSTGPKPYGAPNDSSSDESSDDEAEFQKKLVIKIKPISEAVIPSNSPLAQPARLVSPPAKMTPQVLSPEFNGNHGCRTPPVADGTHPLPTANQYHPTLPRSNIIPRPPSRRSVDRSSPSPMTRAESVTSIGSVSTGGAERWSRGPSPLTLGYGDTIPIAVAFQEVVHASFRGTEEALCKVRIFGDMKMSFPAGILGALLSHPSPPQLSFSLGNLPPDNLVPNSLLVSAVEDQPGTFRVEMTELLAQLKRLYDAQPGQTYFNVDLMKYSLAGGVGASLAPLHLVTYWNCDAAKSDLKVDYLYNATDRWAQRPCNGLVTVALPPSASVSNVHSMPPCSWNSAAKKASWKVSNIKAGSILARFQHDGPLLSDPPGEVAAAFSIEDACFSDASFTLAPACGYRVSLIKKRIISGRYTAVM</sequence>
<dbReference type="GO" id="GO:0072583">
    <property type="term" value="P:clathrin-dependent endocytosis"/>
    <property type="evidence" value="ECO:0007669"/>
    <property type="project" value="TreeGrafter"/>
</dbReference>
<dbReference type="InterPro" id="IPR018808">
    <property type="entry name" value="Muniscin_C"/>
</dbReference>
<evidence type="ECO:0000256" key="1">
    <source>
        <dbReference type="ARBA" id="ARBA00004283"/>
    </source>
</evidence>
<evidence type="ECO:0000256" key="3">
    <source>
        <dbReference type="ARBA" id="ARBA00023176"/>
    </source>
</evidence>
<keyword evidence="3" id="KW-0168">Coated pit</keyword>
<evidence type="ECO:0000313" key="6">
    <source>
        <dbReference type="EMBL" id="OQR70883.1"/>
    </source>
</evidence>
<keyword evidence="7" id="KW-1185">Reference proteome</keyword>
<reference evidence="6 7" key="1">
    <citation type="journal article" date="2017" name="Gigascience">
        <title>Draft genome of the honey bee ectoparasitic mite, Tropilaelaps mercedesae, is shaped by the parasitic life history.</title>
        <authorList>
            <person name="Dong X."/>
            <person name="Armstrong S.D."/>
            <person name="Xia D."/>
            <person name="Makepeace B.L."/>
            <person name="Darby A.C."/>
            <person name="Kadowaki T."/>
        </authorList>
    </citation>
    <scope>NUCLEOTIDE SEQUENCE [LARGE SCALE GENOMIC DNA]</scope>
    <source>
        <strain evidence="6">Wuxi-XJTLU</strain>
    </source>
</reference>
<feature type="compositionally biased region" description="Low complexity" evidence="4">
    <location>
        <begin position="544"/>
        <end position="566"/>
    </location>
</feature>
<dbReference type="FunCoup" id="A0A1V9XBV8">
    <property type="interactions" value="956"/>
</dbReference>
<dbReference type="Proteomes" id="UP000192247">
    <property type="component" value="Unassembled WGS sequence"/>
</dbReference>
<dbReference type="PANTHER" id="PTHR23065:SF15">
    <property type="entry name" value="AT02057P"/>
    <property type="match status" value="1"/>
</dbReference>
<dbReference type="InterPro" id="IPR028565">
    <property type="entry name" value="MHD"/>
</dbReference>
<dbReference type="STRING" id="418985.A0A1V9XBV8"/>
<dbReference type="PANTHER" id="PTHR23065">
    <property type="entry name" value="PROLINE-SERINE-THREONINE PHOSPHATASE INTERACTING PROTEIN 1"/>
    <property type="match status" value="1"/>
</dbReference>
<feature type="domain" description="MHD" evidence="5">
    <location>
        <begin position="592"/>
        <end position="844"/>
    </location>
</feature>
<feature type="region of interest" description="Disordered" evidence="4">
    <location>
        <begin position="511"/>
        <end position="575"/>
    </location>
</feature>
<dbReference type="SMART" id="SM00055">
    <property type="entry name" value="FCH"/>
    <property type="match status" value="1"/>
</dbReference>
<dbReference type="OrthoDB" id="5593455at2759"/>
<dbReference type="Gene3D" id="1.20.1270.60">
    <property type="entry name" value="Arfaptin homology (AH) domain/BAR domain"/>
    <property type="match status" value="1"/>
</dbReference>
<dbReference type="GO" id="GO:0005905">
    <property type="term" value="C:clathrin-coated pit"/>
    <property type="evidence" value="ECO:0007669"/>
    <property type="project" value="UniProtKB-SubCell"/>
</dbReference>
<dbReference type="InterPro" id="IPR027267">
    <property type="entry name" value="AH/BAR_dom_sf"/>
</dbReference>
<feature type="compositionally biased region" description="Polar residues" evidence="4">
    <location>
        <begin position="377"/>
        <end position="388"/>
    </location>
</feature>
<feature type="compositionally biased region" description="Acidic residues" evidence="4">
    <location>
        <begin position="444"/>
        <end position="453"/>
    </location>
</feature>
<feature type="region of interest" description="Disordered" evidence="4">
    <location>
        <begin position="244"/>
        <end position="312"/>
    </location>
</feature>
<dbReference type="PROSITE" id="PS51072">
    <property type="entry name" value="MHD"/>
    <property type="match status" value="1"/>
</dbReference>
<feature type="compositionally biased region" description="Low complexity" evidence="4">
    <location>
        <begin position="397"/>
        <end position="419"/>
    </location>
</feature>
<evidence type="ECO:0000256" key="4">
    <source>
        <dbReference type="SAM" id="MobiDB-lite"/>
    </source>
</evidence>
<evidence type="ECO:0000313" key="7">
    <source>
        <dbReference type="Proteomes" id="UP000192247"/>
    </source>
</evidence>
<evidence type="ECO:0000259" key="5">
    <source>
        <dbReference type="PROSITE" id="PS51072"/>
    </source>
</evidence>
<proteinExistence type="predicted"/>
<name>A0A1V9XBV8_9ACAR</name>
<organism evidence="6 7">
    <name type="scientific">Tropilaelaps mercedesae</name>
    <dbReference type="NCBI Taxonomy" id="418985"/>
    <lineage>
        <taxon>Eukaryota</taxon>
        <taxon>Metazoa</taxon>
        <taxon>Ecdysozoa</taxon>
        <taxon>Arthropoda</taxon>
        <taxon>Chelicerata</taxon>
        <taxon>Arachnida</taxon>
        <taxon>Acari</taxon>
        <taxon>Parasitiformes</taxon>
        <taxon>Mesostigmata</taxon>
        <taxon>Gamasina</taxon>
        <taxon>Dermanyssoidea</taxon>
        <taxon>Laelapidae</taxon>
        <taxon>Tropilaelaps</taxon>
    </lineage>
</organism>
<dbReference type="InParanoid" id="A0A1V9XBV8"/>
<dbReference type="AlphaFoldDB" id="A0A1V9XBV8"/>
<feature type="region of interest" description="Disordered" evidence="4">
    <location>
        <begin position="333"/>
        <end position="359"/>
    </location>
</feature>
<dbReference type="GO" id="GO:0048268">
    <property type="term" value="P:clathrin coat assembly"/>
    <property type="evidence" value="ECO:0007669"/>
    <property type="project" value="TreeGrafter"/>
</dbReference>
<dbReference type="Pfam" id="PF10291">
    <property type="entry name" value="muHD"/>
    <property type="match status" value="1"/>
</dbReference>
<protein>
    <recommendedName>
        <fullName evidence="5">MHD domain-containing protein</fullName>
    </recommendedName>
</protein>
<gene>
    <name evidence="6" type="ORF">BIW11_01610</name>
</gene>
<feature type="compositionally biased region" description="Low complexity" evidence="4">
    <location>
        <begin position="290"/>
        <end position="300"/>
    </location>
</feature>
<evidence type="ECO:0000256" key="2">
    <source>
        <dbReference type="ARBA" id="ARBA00022583"/>
    </source>
</evidence>
<dbReference type="InterPro" id="IPR001060">
    <property type="entry name" value="FCH_dom"/>
</dbReference>
<dbReference type="GO" id="GO:0005886">
    <property type="term" value="C:plasma membrane"/>
    <property type="evidence" value="ECO:0007669"/>
    <property type="project" value="TreeGrafter"/>
</dbReference>
<dbReference type="Pfam" id="PF00611">
    <property type="entry name" value="FCH"/>
    <property type="match status" value="1"/>
</dbReference>
<comment type="caution">
    <text evidence="6">The sequence shown here is derived from an EMBL/GenBank/DDBJ whole genome shotgun (WGS) entry which is preliminary data.</text>
</comment>